<dbReference type="EMBL" id="JACLYU010000015">
    <property type="protein sequence ID" value="MBM6700109.1"/>
    <property type="molecule type" value="Genomic_DNA"/>
</dbReference>
<dbReference type="AlphaFoldDB" id="A0A938WZE3"/>
<evidence type="ECO:0008006" key="3">
    <source>
        <dbReference type="Google" id="ProtNLM"/>
    </source>
</evidence>
<gene>
    <name evidence="1" type="ORF">H7U32_07320</name>
</gene>
<protein>
    <recommendedName>
        <fullName evidence="3">CTP synthase</fullName>
    </recommendedName>
</protein>
<evidence type="ECO:0000313" key="1">
    <source>
        <dbReference type="EMBL" id="MBM6700109.1"/>
    </source>
</evidence>
<name>A0A938WZE3_9BIFI</name>
<organism evidence="1 2">
    <name type="scientific">Bifidobacterium pullorum subsp. saeculare</name>
    <dbReference type="NCBI Taxonomy" id="78257"/>
    <lineage>
        <taxon>Bacteria</taxon>
        <taxon>Bacillati</taxon>
        <taxon>Actinomycetota</taxon>
        <taxon>Actinomycetes</taxon>
        <taxon>Bifidobacteriales</taxon>
        <taxon>Bifidobacteriaceae</taxon>
        <taxon>Bifidobacterium</taxon>
    </lineage>
</organism>
<proteinExistence type="predicted"/>
<accession>A0A938WZE3</accession>
<reference evidence="1" key="1">
    <citation type="submission" date="2020-08" db="EMBL/GenBank/DDBJ databases">
        <authorList>
            <person name="Cejkova D."/>
            <person name="Kubasova T."/>
            <person name="Jahodarova E."/>
            <person name="Rychlik I."/>
        </authorList>
    </citation>
    <scope>NUCLEOTIDE SEQUENCE</scope>
    <source>
        <strain evidence="1">An836</strain>
    </source>
</reference>
<evidence type="ECO:0000313" key="2">
    <source>
        <dbReference type="Proteomes" id="UP000718821"/>
    </source>
</evidence>
<reference evidence="1" key="2">
    <citation type="journal article" date="2021" name="Sci. Rep.">
        <title>The distribution of antibiotic resistance genes in chicken gut microbiota commensals.</title>
        <authorList>
            <person name="Juricova H."/>
            <person name="Matiasovicova J."/>
            <person name="Kubasova T."/>
            <person name="Cejkova D."/>
            <person name="Rychlik I."/>
        </authorList>
    </citation>
    <scope>NUCLEOTIDE SEQUENCE</scope>
    <source>
        <strain evidence="1">An836</strain>
    </source>
</reference>
<keyword evidence="2" id="KW-1185">Reference proteome</keyword>
<dbReference type="RefSeq" id="WP_204469413.1">
    <property type="nucleotide sequence ID" value="NZ_JACLYU010000015.1"/>
</dbReference>
<comment type="caution">
    <text evidence="1">The sequence shown here is derived from an EMBL/GenBank/DDBJ whole genome shotgun (WGS) entry which is preliminary data.</text>
</comment>
<dbReference type="Proteomes" id="UP000718821">
    <property type="component" value="Unassembled WGS sequence"/>
</dbReference>
<sequence>MRRNDALETALAEAERKRHCLWGATNTEQKLLARRERAGELVKTYPRLYARRAYWESISVFERQRQVLRTLQQLHPQWVFCGMSAALIHGINDSKRHLNLIEIVTNERSHIRDYGSVRHRYLRDPLIETVDGVRVTSLARTAFDCSRRHDFPDAMAVLEATLREGKANKEFLSSRFMRLPGTRRRQALAALRFAEGRTENGGEAYAYGGILALGYLKPLLQQSFNDPLDPSRTIRPDFLWRFDGKIIAGELDGRLKYRDPAMYANGTLPDTIIREKEREERLRMICDDVVRFSFREVLDRVPLAAKLDAAGIPRRAGL</sequence>